<evidence type="ECO:0000259" key="1">
    <source>
        <dbReference type="Pfam" id="PF12937"/>
    </source>
</evidence>
<dbReference type="InterPro" id="IPR001810">
    <property type="entry name" value="F-box_dom"/>
</dbReference>
<dbReference type="Proteomes" id="UP001276659">
    <property type="component" value="Unassembled WGS sequence"/>
</dbReference>
<evidence type="ECO:0000313" key="3">
    <source>
        <dbReference type="Proteomes" id="UP001276659"/>
    </source>
</evidence>
<comment type="caution">
    <text evidence="2">The sequence shown here is derived from an EMBL/GenBank/DDBJ whole genome shotgun (WGS) entry which is preliminary data.</text>
</comment>
<dbReference type="InterPro" id="IPR036047">
    <property type="entry name" value="F-box-like_dom_sf"/>
</dbReference>
<dbReference type="Gene3D" id="1.20.1280.50">
    <property type="match status" value="1"/>
</dbReference>
<dbReference type="SUPFAM" id="SSF81383">
    <property type="entry name" value="F-box domain"/>
    <property type="match status" value="1"/>
</dbReference>
<feature type="domain" description="F-box" evidence="1">
    <location>
        <begin position="6"/>
        <end position="39"/>
    </location>
</feature>
<evidence type="ECO:0000313" key="2">
    <source>
        <dbReference type="EMBL" id="KAK3176095.1"/>
    </source>
</evidence>
<keyword evidence="3" id="KW-1185">Reference proteome</keyword>
<sequence>MANQDILPPEILQNIFSYLATYQPTLHSCTLVSNSWYKSSVAFLYNSPAIDGKNFDGFVKAICPSVNAHVRVNGLAALVRKLDMSLLVHNGSKSLTARLLGRVKGNLEEFVAPQASFAYA</sequence>
<protein>
    <recommendedName>
        <fullName evidence="1">F-box domain-containing protein</fullName>
    </recommendedName>
</protein>
<dbReference type="EMBL" id="JASNWA010000004">
    <property type="protein sequence ID" value="KAK3176095.1"/>
    <property type="molecule type" value="Genomic_DNA"/>
</dbReference>
<proteinExistence type="predicted"/>
<dbReference type="AlphaFoldDB" id="A0AAD9ZFQ5"/>
<organism evidence="2 3">
    <name type="scientific">Lepraria neglecta</name>
    <dbReference type="NCBI Taxonomy" id="209136"/>
    <lineage>
        <taxon>Eukaryota</taxon>
        <taxon>Fungi</taxon>
        <taxon>Dikarya</taxon>
        <taxon>Ascomycota</taxon>
        <taxon>Pezizomycotina</taxon>
        <taxon>Lecanoromycetes</taxon>
        <taxon>OSLEUM clade</taxon>
        <taxon>Lecanoromycetidae</taxon>
        <taxon>Lecanorales</taxon>
        <taxon>Lecanorineae</taxon>
        <taxon>Stereocaulaceae</taxon>
        <taxon>Lepraria</taxon>
    </lineage>
</organism>
<accession>A0AAD9ZFQ5</accession>
<name>A0AAD9ZFQ5_9LECA</name>
<reference evidence="2" key="1">
    <citation type="submission" date="2022-11" db="EMBL/GenBank/DDBJ databases">
        <title>Chromosomal genome sequence assembly and mating type (MAT) locus characterization of the leprose asexual lichenized fungus Lepraria neglecta (Nyl.) Erichsen.</title>
        <authorList>
            <person name="Allen J.L."/>
            <person name="Pfeffer B."/>
        </authorList>
    </citation>
    <scope>NUCLEOTIDE SEQUENCE</scope>
    <source>
        <strain evidence="2">Allen 5258</strain>
    </source>
</reference>
<gene>
    <name evidence="2" type="ORF">OEA41_007417</name>
</gene>
<dbReference type="Pfam" id="PF12937">
    <property type="entry name" value="F-box-like"/>
    <property type="match status" value="1"/>
</dbReference>